<dbReference type="InterPro" id="IPR036265">
    <property type="entry name" value="HIT-like_sf"/>
</dbReference>
<dbReference type="AlphaFoldDB" id="A0A061ELK0"/>
<feature type="region of interest" description="Disordered" evidence="2">
    <location>
        <begin position="1"/>
        <end position="237"/>
    </location>
</feature>
<dbReference type="GO" id="GO:0071014">
    <property type="term" value="C:post-mRNA release spliceosomal complex"/>
    <property type="evidence" value="ECO:0000318"/>
    <property type="project" value="GO_Central"/>
</dbReference>
<dbReference type="InterPro" id="IPR006767">
    <property type="entry name" value="Cwf19-like_C_dom-2"/>
</dbReference>
<evidence type="ECO:0000313" key="5">
    <source>
        <dbReference type="EMBL" id="EOY05935.1"/>
    </source>
</evidence>
<dbReference type="GO" id="GO:0000398">
    <property type="term" value="P:mRNA splicing, via spliceosome"/>
    <property type="evidence" value="ECO:0000318"/>
    <property type="project" value="GO_Central"/>
</dbReference>
<feature type="compositionally biased region" description="Basic and acidic residues" evidence="2">
    <location>
        <begin position="98"/>
        <end position="112"/>
    </location>
</feature>
<evidence type="ECO:0000259" key="3">
    <source>
        <dbReference type="Pfam" id="PF04676"/>
    </source>
</evidence>
<feature type="domain" description="Cwf19-like protein C-terminal" evidence="3">
    <location>
        <begin position="676"/>
        <end position="773"/>
    </location>
</feature>
<dbReference type="Gramene" id="EOY05935">
    <property type="protein sequence ID" value="EOY05935"/>
    <property type="gene ID" value="TCM_020801"/>
</dbReference>
<dbReference type="PANTHER" id="PTHR12072">
    <property type="entry name" value="CWF19, CELL CYCLE CONTROL PROTEIN"/>
    <property type="match status" value="1"/>
</dbReference>
<comment type="similarity">
    <text evidence="1">Belongs to the CWF19 family.</text>
</comment>
<sequence>MLSGVKFIPRDQIDKEQNEHSDVKKKKSSSKKEKRRRKEKSSRYGGSSSDDDLERIKKGSGRNNKWYSSEEYSSDSGSERSSDRDEKRSRNTRKDKRGKNDSSGDEFNDRSKKGSRRKKRYSSSYSSSEEEDQRGNARDRRKKGKGIDDGGGSPSLKDKEIERKEMGLEWMLRPAFKPDKKPSVPVEQPEEPPAEEIKKVNPRELNPYLKDNGTGYPEEADEKSSGADRLLSSSLVGDGGASWRLKALKRAEEQAAREGQRLEEVVQERWGSLDILAEYGASCRAAAPRAHLHAIRNRKQGQDEEKEKVAGNESGRDSKKNTARDYLRDVSLRHSDMRAPKVRDSLSWGKRKSQNTPAKDAGIISSANKFANDGNFMQEFLCKQGTDTGTSGSCTNHDGNVNSEVVAAETNKTIEAATLLKETLSTNQLAAKALQLRMKGKHEEAEKLLLEVESMKAKQSAGDHTNKQQNVDSGSRYVVHDVSMRKRKDDDDTDKHLARRIMHNKQYNVSGQADDEYDYEDGPSRKSRKKGGGNDQKVSGNNILSRRILTQQERCLFCFENPNRPKHLVVAIANFTYLMLPQCQPVVPGHCCILPMQHESATRTIDNNVWDEIRNFKKCLIMMFAKQDKELVFLETVMGLAQQRRHCLIECIPIPREIAKQAPVYFKKAIDEAEDEWSQHNAKKLIDTSEKGLRGSIPKNFPYFHVEFGLNRGFVHVIDDESQFKSSLGLNVIRGMLQLPEEDMYRRRRYQSVEDQKQAVASFARDWEPFDWTKQLD</sequence>
<dbReference type="PANTHER" id="PTHR12072:SF5">
    <property type="entry name" value="CWF19-LIKE PROTEIN 2"/>
    <property type="match status" value="1"/>
</dbReference>
<proteinExistence type="inferred from homology"/>
<dbReference type="InParanoid" id="A0A061ELK0"/>
<dbReference type="STRING" id="3641.A0A061ELK0"/>
<feature type="compositionally biased region" description="Basic and acidic residues" evidence="2">
    <location>
        <begin position="8"/>
        <end position="22"/>
    </location>
</feature>
<feature type="region of interest" description="Disordered" evidence="2">
    <location>
        <begin position="456"/>
        <end position="541"/>
    </location>
</feature>
<protein>
    <submittedName>
        <fullName evidence="5">CwfJ-like family protein, putative isoform 1</fullName>
    </submittedName>
</protein>
<accession>A0A061ELK0</accession>
<name>A0A061ELK0_THECC</name>
<dbReference type="Pfam" id="PF04676">
    <property type="entry name" value="CwfJ_C_2"/>
    <property type="match status" value="1"/>
</dbReference>
<dbReference type="SUPFAM" id="SSF54197">
    <property type="entry name" value="HIT-like"/>
    <property type="match status" value="1"/>
</dbReference>
<feature type="region of interest" description="Disordered" evidence="2">
    <location>
        <begin position="295"/>
        <end position="358"/>
    </location>
</feature>
<feature type="compositionally biased region" description="Basic and acidic residues" evidence="2">
    <location>
        <begin position="478"/>
        <end position="496"/>
    </location>
</feature>
<dbReference type="EMBL" id="CM001882">
    <property type="protein sequence ID" value="EOY05935.1"/>
    <property type="molecule type" value="Genomic_DNA"/>
</dbReference>
<dbReference type="Pfam" id="PF04677">
    <property type="entry name" value="CwfJ_C_1"/>
    <property type="match status" value="1"/>
</dbReference>
<evidence type="ECO:0000256" key="1">
    <source>
        <dbReference type="ARBA" id="ARBA00006795"/>
    </source>
</evidence>
<feature type="compositionally biased region" description="Basic and acidic residues" evidence="2">
    <location>
        <begin position="300"/>
        <end position="344"/>
    </location>
</feature>
<keyword evidence="6" id="KW-1185">Reference proteome</keyword>
<evidence type="ECO:0000313" key="6">
    <source>
        <dbReference type="Proteomes" id="UP000026915"/>
    </source>
</evidence>
<dbReference type="OMA" id="FMKCLTR"/>
<evidence type="ECO:0000259" key="4">
    <source>
        <dbReference type="Pfam" id="PF04677"/>
    </source>
</evidence>
<organism evidence="5 6">
    <name type="scientific">Theobroma cacao</name>
    <name type="common">Cacao</name>
    <name type="synonym">Cocoa</name>
    <dbReference type="NCBI Taxonomy" id="3641"/>
    <lineage>
        <taxon>Eukaryota</taxon>
        <taxon>Viridiplantae</taxon>
        <taxon>Streptophyta</taxon>
        <taxon>Embryophyta</taxon>
        <taxon>Tracheophyta</taxon>
        <taxon>Spermatophyta</taxon>
        <taxon>Magnoliopsida</taxon>
        <taxon>eudicotyledons</taxon>
        <taxon>Gunneridae</taxon>
        <taxon>Pentapetalae</taxon>
        <taxon>rosids</taxon>
        <taxon>malvids</taxon>
        <taxon>Malvales</taxon>
        <taxon>Malvaceae</taxon>
        <taxon>Byttnerioideae</taxon>
        <taxon>Theobroma</taxon>
    </lineage>
</organism>
<dbReference type="InterPro" id="IPR006768">
    <property type="entry name" value="Cwf19-like_C_dom-1"/>
</dbReference>
<dbReference type="FunCoup" id="A0A061ELK0">
    <property type="interactions" value="3405"/>
</dbReference>
<reference evidence="5 6" key="1">
    <citation type="journal article" date="2013" name="Genome Biol.">
        <title>The genome sequence of the most widely cultivated cacao type and its use to identify candidate genes regulating pod color.</title>
        <authorList>
            <person name="Motamayor J.C."/>
            <person name="Mockaitis K."/>
            <person name="Schmutz J."/>
            <person name="Haiminen N."/>
            <person name="Iii D.L."/>
            <person name="Cornejo O."/>
            <person name="Findley S.D."/>
            <person name="Zheng P."/>
            <person name="Utro F."/>
            <person name="Royaert S."/>
            <person name="Saski C."/>
            <person name="Jenkins J."/>
            <person name="Podicheti R."/>
            <person name="Zhao M."/>
            <person name="Scheffler B.E."/>
            <person name="Stack J.C."/>
            <person name="Feltus F.A."/>
            <person name="Mustiga G.M."/>
            <person name="Amores F."/>
            <person name="Phillips W."/>
            <person name="Marelli J.P."/>
            <person name="May G.D."/>
            <person name="Shapiro H."/>
            <person name="Ma J."/>
            <person name="Bustamante C.D."/>
            <person name="Schnell R.J."/>
            <person name="Main D."/>
            <person name="Gilbert D."/>
            <person name="Parida L."/>
            <person name="Kuhn D.N."/>
        </authorList>
    </citation>
    <scope>NUCLEOTIDE SEQUENCE [LARGE SCALE GENOMIC DNA]</scope>
    <source>
        <strain evidence="6">cv. Matina 1-6</strain>
    </source>
</reference>
<feature type="domain" description="Cwf19-like C-terminal" evidence="4">
    <location>
        <begin position="546"/>
        <end position="667"/>
    </location>
</feature>
<feature type="compositionally biased region" description="Basic and acidic residues" evidence="2">
    <location>
        <begin position="77"/>
        <end position="89"/>
    </location>
</feature>
<dbReference type="Proteomes" id="UP000026915">
    <property type="component" value="Chromosome 4"/>
</dbReference>
<dbReference type="eggNOG" id="KOG2477">
    <property type="taxonomic scope" value="Eukaryota"/>
</dbReference>
<evidence type="ECO:0000256" key="2">
    <source>
        <dbReference type="SAM" id="MobiDB-lite"/>
    </source>
</evidence>
<feature type="compositionally biased region" description="Basic and acidic residues" evidence="2">
    <location>
        <begin position="156"/>
        <end position="167"/>
    </location>
</feature>
<dbReference type="InterPro" id="IPR040194">
    <property type="entry name" value="Cwf19-like"/>
</dbReference>
<gene>
    <name evidence="5" type="ORF">TCM_020801</name>
</gene>
<feature type="compositionally biased region" description="Basic residues" evidence="2">
    <location>
        <begin position="23"/>
        <end position="40"/>
    </location>
</feature>